<dbReference type="NCBIfam" id="TIGR00530">
    <property type="entry name" value="AGP_acyltrn"/>
    <property type="match status" value="1"/>
</dbReference>
<protein>
    <recommendedName>
        <fullName evidence="4">1-acyl-sn-glycerol-3-phosphate acyltransferase</fullName>
        <ecNumber evidence="4">2.3.1.51</ecNumber>
    </recommendedName>
</protein>
<dbReference type="GO" id="GO:0003841">
    <property type="term" value="F:1-acylglycerol-3-phosphate O-acyltransferase activity"/>
    <property type="evidence" value="ECO:0007669"/>
    <property type="project" value="UniProtKB-UniRule"/>
</dbReference>
<evidence type="ECO:0000256" key="1">
    <source>
        <dbReference type="ARBA" id="ARBA00008655"/>
    </source>
</evidence>
<evidence type="ECO:0000256" key="4">
    <source>
        <dbReference type="RuleBase" id="RU361267"/>
    </source>
</evidence>
<keyword evidence="4" id="KW-0443">Lipid metabolism</keyword>
<dbReference type="PANTHER" id="PTHR10434:SF11">
    <property type="entry name" value="1-ACYL-SN-GLYCEROL-3-PHOSPHATE ACYLTRANSFERASE"/>
    <property type="match status" value="1"/>
</dbReference>
<dbReference type="Pfam" id="PF01553">
    <property type="entry name" value="Acyltransferase"/>
    <property type="match status" value="1"/>
</dbReference>
<dbReference type="GO" id="GO:0006654">
    <property type="term" value="P:phosphatidic acid biosynthetic process"/>
    <property type="evidence" value="ECO:0007669"/>
    <property type="project" value="TreeGrafter"/>
</dbReference>
<dbReference type="AlphaFoldDB" id="A0A926FAX6"/>
<dbReference type="InterPro" id="IPR002123">
    <property type="entry name" value="Plipid/glycerol_acylTrfase"/>
</dbReference>
<name>A0A926FAX6_9FIRM</name>
<dbReference type="PANTHER" id="PTHR10434">
    <property type="entry name" value="1-ACYL-SN-GLYCEROL-3-PHOSPHATE ACYLTRANSFERASE"/>
    <property type="match status" value="1"/>
</dbReference>
<dbReference type="Proteomes" id="UP000647416">
    <property type="component" value="Unassembled WGS sequence"/>
</dbReference>
<dbReference type="GO" id="GO:0016020">
    <property type="term" value="C:membrane"/>
    <property type="evidence" value="ECO:0007669"/>
    <property type="project" value="InterPro"/>
</dbReference>
<dbReference type="SMART" id="SM00563">
    <property type="entry name" value="PlsC"/>
    <property type="match status" value="1"/>
</dbReference>
<gene>
    <name evidence="6" type="ORF">H8706_06770</name>
</gene>
<evidence type="ECO:0000313" key="6">
    <source>
        <dbReference type="EMBL" id="MBC8596571.1"/>
    </source>
</evidence>
<comment type="caution">
    <text evidence="6">The sequence shown here is derived from an EMBL/GenBank/DDBJ whole genome shotgun (WGS) entry which is preliminary data.</text>
</comment>
<dbReference type="EMBL" id="JACRTE010000006">
    <property type="protein sequence ID" value="MBC8596571.1"/>
    <property type="molecule type" value="Genomic_DNA"/>
</dbReference>
<evidence type="ECO:0000259" key="5">
    <source>
        <dbReference type="SMART" id="SM00563"/>
    </source>
</evidence>
<accession>A0A926FAX6</accession>
<sequence length="197" mass="21823">MILRIVEFLVKVFCRVIFRIEISGMENIPDNGACMVCANHQSNWDPVILILFLKRKVHFMAKSELFENFFLNKLLTSEGVIPIKRGAADIKAIKSSMEVLKNGEVLGMFPTGTRTKQMNGADAKKGAALIASRTGANVVPIYINASYKPFSKIKINIGKCMDLTELKGKKLTPEELEVLSGDIYGEIKKLAGDTKNV</sequence>
<evidence type="ECO:0000313" key="7">
    <source>
        <dbReference type="Proteomes" id="UP000647416"/>
    </source>
</evidence>
<reference evidence="6" key="1">
    <citation type="submission" date="2020-08" db="EMBL/GenBank/DDBJ databases">
        <title>Genome public.</title>
        <authorList>
            <person name="Liu C."/>
            <person name="Sun Q."/>
        </authorList>
    </citation>
    <scope>NUCLEOTIDE SEQUENCE</scope>
    <source>
        <strain evidence="6">NSJ-50</strain>
    </source>
</reference>
<evidence type="ECO:0000256" key="2">
    <source>
        <dbReference type="ARBA" id="ARBA00022679"/>
    </source>
</evidence>
<keyword evidence="3 4" id="KW-0012">Acyltransferase</keyword>
<evidence type="ECO:0000256" key="3">
    <source>
        <dbReference type="ARBA" id="ARBA00023315"/>
    </source>
</evidence>
<comment type="domain">
    <text evidence="4">The HXXXXD motif is essential for acyltransferase activity and may constitute the binding site for the phosphate moiety of the glycerol-3-phosphate.</text>
</comment>
<dbReference type="EC" id="2.3.1.51" evidence="4"/>
<feature type="domain" description="Phospholipid/glycerol acyltransferase" evidence="5">
    <location>
        <begin position="34"/>
        <end position="146"/>
    </location>
</feature>
<dbReference type="SUPFAM" id="SSF69593">
    <property type="entry name" value="Glycerol-3-phosphate (1)-acyltransferase"/>
    <property type="match status" value="1"/>
</dbReference>
<organism evidence="6 7">
    <name type="scientific">Qingrenia yutianensis</name>
    <dbReference type="NCBI Taxonomy" id="2763676"/>
    <lineage>
        <taxon>Bacteria</taxon>
        <taxon>Bacillati</taxon>
        <taxon>Bacillota</taxon>
        <taxon>Clostridia</taxon>
        <taxon>Eubacteriales</taxon>
        <taxon>Oscillospiraceae</taxon>
        <taxon>Qingrenia</taxon>
    </lineage>
</organism>
<keyword evidence="4" id="KW-1208">Phospholipid metabolism</keyword>
<dbReference type="InterPro" id="IPR004552">
    <property type="entry name" value="AGP_acyltrans"/>
</dbReference>
<keyword evidence="4" id="KW-0444">Lipid biosynthesis</keyword>
<keyword evidence="4" id="KW-0594">Phospholipid biosynthesis</keyword>
<dbReference type="CDD" id="cd07989">
    <property type="entry name" value="LPLAT_AGPAT-like"/>
    <property type="match status" value="1"/>
</dbReference>
<comment type="catalytic activity">
    <reaction evidence="4">
        <text>a 1-acyl-sn-glycero-3-phosphate + an acyl-CoA = a 1,2-diacyl-sn-glycero-3-phosphate + CoA</text>
        <dbReference type="Rhea" id="RHEA:19709"/>
        <dbReference type="ChEBI" id="CHEBI:57287"/>
        <dbReference type="ChEBI" id="CHEBI:57970"/>
        <dbReference type="ChEBI" id="CHEBI:58342"/>
        <dbReference type="ChEBI" id="CHEBI:58608"/>
        <dbReference type="EC" id="2.3.1.51"/>
    </reaction>
</comment>
<proteinExistence type="inferred from homology"/>
<dbReference type="RefSeq" id="WP_262432034.1">
    <property type="nucleotide sequence ID" value="NZ_JACRTE010000006.1"/>
</dbReference>
<comment type="similarity">
    <text evidence="1 4">Belongs to the 1-acyl-sn-glycerol-3-phosphate acyltransferase family.</text>
</comment>
<keyword evidence="2 4" id="KW-0808">Transferase</keyword>
<keyword evidence="7" id="KW-1185">Reference proteome</keyword>